<keyword evidence="6 7" id="KW-0472">Membrane</keyword>
<evidence type="ECO:0000256" key="7">
    <source>
        <dbReference type="SAM" id="Phobius"/>
    </source>
</evidence>
<feature type="transmembrane region" description="Helical" evidence="7">
    <location>
        <begin position="87"/>
        <end position="105"/>
    </location>
</feature>
<reference evidence="8" key="1">
    <citation type="submission" date="2020-02" db="EMBL/GenBank/DDBJ databases">
        <authorList>
            <person name="Meier V. D."/>
        </authorList>
    </citation>
    <scope>NUCLEOTIDE SEQUENCE</scope>
    <source>
        <strain evidence="8">AVDCRST_MAG16</strain>
    </source>
</reference>
<gene>
    <name evidence="8" type="ORF">AVDCRST_MAG16-442</name>
</gene>
<feature type="transmembrane region" description="Helical" evidence="7">
    <location>
        <begin position="125"/>
        <end position="144"/>
    </location>
</feature>
<sequence>MTVDLLDELVRGVLATLAYAAVGTVVLALGYAVLDAITPGNLRHLVYADHNTNAAVLAGANVLAVASIVTTAIVTSDDDLARGVADALVYGLIGIALLAASFKVLDRLTPGDLGAICTDPQGTPAVYVTAAFQIGLGAVLAAAIS</sequence>
<evidence type="ECO:0000256" key="4">
    <source>
        <dbReference type="ARBA" id="ARBA00022692"/>
    </source>
</evidence>
<evidence type="ECO:0000256" key="2">
    <source>
        <dbReference type="ARBA" id="ARBA00005779"/>
    </source>
</evidence>
<name>A0A6J4KWC5_9ACTN</name>
<dbReference type="Pfam" id="PF03994">
    <property type="entry name" value="DUF350"/>
    <property type="match status" value="1"/>
</dbReference>
<dbReference type="AlphaFoldDB" id="A0A6J4KWC5"/>
<dbReference type="GO" id="GO:0005886">
    <property type="term" value="C:plasma membrane"/>
    <property type="evidence" value="ECO:0007669"/>
    <property type="project" value="UniProtKB-SubCell"/>
</dbReference>
<evidence type="ECO:0000256" key="5">
    <source>
        <dbReference type="ARBA" id="ARBA00022989"/>
    </source>
</evidence>
<evidence type="ECO:0000256" key="6">
    <source>
        <dbReference type="ARBA" id="ARBA00023136"/>
    </source>
</evidence>
<evidence type="ECO:0000256" key="1">
    <source>
        <dbReference type="ARBA" id="ARBA00004651"/>
    </source>
</evidence>
<comment type="subcellular location">
    <subcellularLocation>
        <location evidence="1">Cell membrane</location>
        <topology evidence="1">Multi-pass membrane protein</topology>
    </subcellularLocation>
</comment>
<keyword evidence="3" id="KW-1003">Cell membrane</keyword>
<evidence type="ECO:0000256" key="3">
    <source>
        <dbReference type="ARBA" id="ARBA00022475"/>
    </source>
</evidence>
<evidence type="ECO:0008006" key="9">
    <source>
        <dbReference type="Google" id="ProtNLM"/>
    </source>
</evidence>
<keyword evidence="5 7" id="KW-1133">Transmembrane helix</keyword>
<feature type="transmembrane region" description="Helical" evidence="7">
    <location>
        <begin position="54"/>
        <end position="75"/>
    </location>
</feature>
<organism evidence="8">
    <name type="scientific">uncultured Frankineae bacterium</name>
    <dbReference type="NCBI Taxonomy" id="437475"/>
    <lineage>
        <taxon>Bacteria</taxon>
        <taxon>Bacillati</taxon>
        <taxon>Actinomycetota</taxon>
        <taxon>Actinomycetes</taxon>
        <taxon>Frankiales</taxon>
        <taxon>environmental samples</taxon>
    </lineage>
</organism>
<keyword evidence="4 7" id="KW-0812">Transmembrane</keyword>
<dbReference type="EMBL" id="CADCUE010000036">
    <property type="protein sequence ID" value="CAA9315706.1"/>
    <property type="molecule type" value="Genomic_DNA"/>
</dbReference>
<comment type="similarity">
    <text evidence="2">Belongs to the UPF0719 family.</text>
</comment>
<dbReference type="InterPro" id="IPR007140">
    <property type="entry name" value="DUF350"/>
</dbReference>
<proteinExistence type="inferred from homology"/>
<protein>
    <recommendedName>
        <fullName evidence="9">DUF350 domain-containing protein</fullName>
    </recommendedName>
</protein>
<feature type="transmembrane region" description="Helical" evidence="7">
    <location>
        <begin position="12"/>
        <end position="34"/>
    </location>
</feature>
<accession>A0A6J4KWC5</accession>
<evidence type="ECO:0000313" key="8">
    <source>
        <dbReference type="EMBL" id="CAA9315706.1"/>
    </source>
</evidence>